<dbReference type="AlphaFoldDB" id="A0A376RPJ3"/>
<evidence type="ECO:0000256" key="1">
    <source>
        <dbReference type="SAM" id="MobiDB-lite"/>
    </source>
</evidence>
<dbReference type="EMBL" id="UGCD01000002">
    <property type="protein sequence ID" value="STI19856.1"/>
    <property type="molecule type" value="Genomic_DNA"/>
</dbReference>
<organism evidence="2 3">
    <name type="scientific">Escherichia coli</name>
    <dbReference type="NCBI Taxonomy" id="562"/>
    <lineage>
        <taxon>Bacteria</taxon>
        <taxon>Pseudomonadati</taxon>
        <taxon>Pseudomonadota</taxon>
        <taxon>Gammaproteobacteria</taxon>
        <taxon>Enterobacterales</taxon>
        <taxon>Enterobacteriaceae</taxon>
        <taxon>Escherichia</taxon>
    </lineage>
</organism>
<protein>
    <submittedName>
        <fullName evidence="2">Carbamoyl-phosphate synthase large subunit</fullName>
        <ecNumber evidence="2">6.3.5.5</ecNumber>
    </submittedName>
</protein>
<dbReference type="EC" id="6.3.5.5" evidence="2"/>
<evidence type="ECO:0000313" key="3">
    <source>
        <dbReference type="Proteomes" id="UP000254159"/>
    </source>
</evidence>
<dbReference type="GO" id="GO:0004088">
    <property type="term" value="F:carbamoyl-phosphate synthase (glutamine-hydrolyzing) activity"/>
    <property type="evidence" value="ECO:0007669"/>
    <property type="project" value="UniProtKB-EC"/>
</dbReference>
<accession>A0A376RPJ3</accession>
<feature type="region of interest" description="Disordered" evidence="1">
    <location>
        <begin position="1"/>
        <end position="30"/>
    </location>
</feature>
<evidence type="ECO:0000313" key="2">
    <source>
        <dbReference type="EMBL" id="STI19856.1"/>
    </source>
</evidence>
<name>A0A376RPJ3_ECOLX</name>
<reference evidence="2 3" key="1">
    <citation type="submission" date="2018-06" db="EMBL/GenBank/DDBJ databases">
        <authorList>
            <consortium name="Pathogen Informatics"/>
            <person name="Doyle S."/>
        </authorList>
    </citation>
    <scope>NUCLEOTIDE SEQUENCE [LARGE SCALE GENOMIC DNA]</scope>
    <source>
        <strain evidence="2 3">NCTC10865</strain>
    </source>
</reference>
<dbReference type="Proteomes" id="UP000254159">
    <property type="component" value="Unassembled WGS sequence"/>
</dbReference>
<sequence length="50" mass="5348">MRPTSSRFTGNSTQIIEKERPGRGAANDGGQTALNCALELERQGVWKGSA</sequence>
<feature type="compositionally biased region" description="Polar residues" evidence="1">
    <location>
        <begin position="1"/>
        <end position="15"/>
    </location>
</feature>
<dbReference type="Gene3D" id="3.40.50.20">
    <property type="match status" value="1"/>
</dbReference>
<keyword evidence="2" id="KW-0436">Ligase</keyword>
<proteinExistence type="predicted"/>
<gene>
    <name evidence="2" type="primary">carB_8</name>
    <name evidence="2" type="ORF">NCTC10865_05245</name>
</gene>